<name>A0A1B1K5N3_RHOOP</name>
<dbReference type="EMBL" id="CP009111">
    <property type="protein sequence ID" value="ANS27942.1"/>
    <property type="molecule type" value="Genomic_DNA"/>
</dbReference>
<dbReference type="PATRIC" id="fig|37919.13.peg.3362"/>
<dbReference type="Proteomes" id="UP000186108">
    <property type="component" value="Chromosome"/>
</dbReference>
<proteinExistence type="predicted"/>
<dbReference type="AlphaFoldDB" id="A0A1B1K5N3"/>
<gene>
    <name evidence="1" type="ORF">R1CP_16270</name>
</gene>
<evidence type="ECO:0000313" key="2">
    <source>
        <dbReference type="Proteomes" id="UP000186108"/>
    </source>
</evidence>
<organism evidence="1 2">
    <name type="scientific">Rhodococcus opacus</name>
    <name type="common">Nocardia opaca</name>
    <dbReference type="NCBI Taxonomy" id="37919"/>
    <lineage>
        <taxon>Bacteria</taxon>
        <taxon>Bacillati</taxon>
        <taxon>Actinomycetota</taxon>
        <taxon>Actinomycetes</taxon>
        <taxon>Mycobacteriales</taxon>
        <taxon>Nocardiaceae</taxon>
        <taxon>Rhodococcus</taxon>
    </lineage>
</organism>
<sequence>MSGGETVLARWWRLAPWSGNPLMRRSDRMESAIVLVVSAWC</sequence>
<accession>A0A1B1K5N3</accession>
<protein>
    <submittedName>
        <fullName evidence="1">Uncharacterized protein</fullName>
    </submittedName>
</protein>
<reference evidence="1 2" key="1">
    <citation type="submission" date="2014-07" db="EMBL/GenBank/DDBJ databases">
        <authorList>
            <person name="Zhang J.E."/>
            <person name="Yang H."/>
            <person name="Guo J."/>
            <person name="Deng Z."/>
            <person name="Luo H."/>
            <person name="Luo M."/>
            <person name="Zhao B."/>
        </authorList>
    </citation>
    <scope>NUCLEOTIDE SEQUENCE [LARGE SCALE GENOMIC DNA]</scope>
    <source>
        <strain evidence="1 2">1CP</strain>
    </source>
</reference>
<evidence type="ECO:0000313" key="1">
    <source>
        <dbReference type="EMBL" id="ANS27942.1"/>
    </source>
</evidence>